<evidence type="ECO:0000256" key="1">
    <source>
        <dbReference type="SAM" id="Coils"/>
    </source>
</evidence>
<protein>
    <submittedName>
        <fullName evidence="4">Uncharacterized protein LOC113510901</fullName>
    </submittedName>
</protein>
<dbReference type="KEGG" id="gmw:113510901"/>
<dbReference type="AlphaFoldDB" id="A0A6J1WIA9"/>
<keyword evidence="1" id="KW-0175">Coiled coil</keyword>
<evidence type="ECO:0000313" key="3">
    <source>
        <dbReference type="Proteomes" id="UP001652740"/>
    </source>
</evidence>
<evidence type="ECO:0000256" key="2">
    <source>
        <dbReference type="SAM" id="MobiDB-lite"/>
    </source>
</evidence>
<feature type="compositionally biased region" description="Basic and acidic residues" evidence="2">
    <location>
        <begin position="456"/>
        <end position="467"/>
    </location>
</feature>
<dbReference type="RefSeq" id="XP_026750248.2">
    <property type="nucleotide sequence ID" value="XM_026894447.3"/>
</dbReference>
<evidence type="ECO:0000313" key="4">
    <source>
        <dbReference type="RefSeq" id="XP_026750248.2"/>
    </source>
</evidence>
<proteinExistence type="predicted"/>
<feature type="region of interest" description="Disordered" evidence="2">
    <location>
        <begin position="448"/>
        <end position="517"/>
    </location>
</feature>
<feature type="compositionally biased region" description="Polar residues" evidence="2">
    <location>
        <begin position="488"/>
        <end position="517"/>
    </location>
</feature>
<accession>A0A6J1WIA9</accession>
<feature type="compositionally biased region" description="Basic and acidic residues" evidence="2">
    <location>
        <begin position="698"/>
        <end position="713"/>
    </location>
</feature>
<reference evidence="4" key="1">
    <citation type="submission" date="2025-08" db="UniProtKB">
        <authorList>
            <consortium name="RefSeq"/>
        </authorList>
    </citation>
    <scope>IDENTIFICATION</scope>
    <source>
        <tissue evidence="4">Whole larvae</tissue>
    </source>
</reference>
<name>A0A6J1WIA9_GALME</name>
<sequence>MALRTPRRRISPRTKRRYRAIKNFLWRALGNSSQHNIKINSSIVINVTDLKHKIVGLEQKLNKVSKQLICVENNSTKGSDLSIPEIRDNNIMTETFQEQTDASSERKSKRIETKILYKTSESQYRKSDDSDCIPNNYNLNNIDVITSKIAEDGKYHKSKPKNNKSKITNKTNVIKECQLNMLQQKTRSVYENVASAYSTSSYHSLIEPKFERYLYNEHQNKKYNRKYGRQREASESVIHDVPKKIKEHIRRIKPERPTYISGDIIHEKRQRDKHIANEVDQDFIADIIRKQYKPTRIFDKRESDITQFSAPVCRDQEFHVQENILEGSKLCSCCCDDYKRAKYVHENEFSDMRSICDTRLYSSKRNTRHKSHRRHTNNYNYNDSRFYDLIPVKENSSPKSKRKFSENINIPYHQYYKEVPPSPRTHRPQLNLKAQYFMEVDDEASYIKRKNRRRRQDYGDTPDRLDSNRSLAVINIQKQQNKHQIQQGNDAMNSLQTPTSNDAQGNGSLQTPISNNEQNNCITNGISLNKTQETDLSADKTDKALCEIKDVLQTFLQEIKKETISQCGKSEISNKSEEKVLSDFQNRSKINGSNNSQIGINNYSMPPCSLPPALPFVPAFTSTNPCCYPLLPICPMNCIQSSYIMPSPSYTCANCAHNKEEVHENNQNTTNNTFNTTNNETDHLIKEIYNFVMQNPENNRKKDDNDRSGKSLKENTTAKILTSRSDSGSSKVSKHDVKIGTPKIKCYSKSCEAIVSPHLDTYFQRNPSYSDTILEKLSLEATATEIASETELNSDPTTTKKPKGNKFAQVLRSFGFFKKKKEDVIEELSESESTIEVDVKKKSPYRQELTNYMMHGQEYFHQPPIPPINQPHQNSHCHHHGNNYPNCYSPHDSGYPSPRQNLYNIHCPRKDQHGNIPAHSNHVPQRPIAPHYPNAFNNYNQVHPQIPLCLKEIEVKSIATQSERKMSFFKKFTKKMQPPTTRSNEYPQKNYYTQTAKEKPIMFNWKNLQAKQTVPFNNDPLKLSHKTQKQLADGDINMRNAIMKKLFYKRNPFSPRNLIIRTLLGKDKSSFGEPPKMYRPRMFF</sequence>
<keyword evidence="3" id="KW-1185">Reference proteome</keyword>
<dbReference type="InParanoid" id="A0A6J1WIA9"/>
<dbReference type="Proteomes" id="UP001652740">
    <property type="component" value="Unplaced"/>
</dbReference>
<feature type="compositionally biased region" description="Low complexity" evidence="2">
    <location>
        <begin position="474"/>
        <end position="487"/>
    </location>
</feature>
<feature type="region of interest" description="Disordered" evidence="2">
    <location>
        <begin position="693"/>
        <end position="734"/>
    </location>
</feature>
<organism evidence="3 4">
    <name type="scientific">Galleria mellonella</name>
    <name type="common">Greater wax moth</name>
    <dbReference type="NCBI Taxonomy" id="7137"/>
    <lineage>
        <taxon>Eukaryota</taxon>
        <taxon>Metazoa</taxon>
        <taxon>Ecdysozoa</taxon>
        <taxon>Arthropoda</taxon>
        <taxon>Hexapoda</taxon>
        <taxon>Insecta</taxon>
        <taxon>Pterygota</taxon>
        <taxon>Neoptera</taxon>
        <taxon>Endopterygota</taxon>
        <taxon>Lepidoptera</taxon>
        <taxon>Glossata</taxon>
        <taxon>Ditrysia</taxon>
        <taxon>Pyraloidea</taxon>
        <taxon>Pyralidae</taxon>
        <taxon>Galleriinae</taxon>
        <taxon>Galleria</taxon>
    </lineage>
</organism>
<gene>
    <name evidence="4" type="primary">LOC113510901</name>
</gene>
<dbReference type="GeneID" id="113510901"/>
<feature type="coiled-coil region" evidence="1">
    <location>
        <begin position="47"/>
        <end position="74"/>
    </location>
</feature>